<dbReference type="PROSITE" id="PS50980">
    <property type="entry name" value="COA_CT_NTER"/>
    <property type="match status" value="1"/>
</dbReference>
<comment type="caution">
    <text evidence="3">The sequence shown here is derived from an EMBL/GenBank/DDBJ whole genome shotgun (WGS) entry which is preliminary data.</text>
</comment>
<dbReference type="PANTHER" id="PTHR22855:SF46">
    <property type="entry name" value="METHYLCROTONOYL-COA CARBOXYLASE"/>
    <property type="match status" value="1"/>
</dbReference>
<feature type="domain" description="CoA carboxyltransferase C-terminal" evidence="2">
    <location>
        <begin position="273"/>
        <end position="539"/>
    </location>
</feature>
<dbReference type="GO" id="GO:0016874">
    <property type="term" value="F:ligase activity"/>
    <property type="evidence" value="ECO:0007669"/>
    <property type="project" value="InterPro"/>
</dbReference>
<evidence type="ECO:0000259" key="2">
    <source>
        <dbReference type="PROSITE" id="PS50989"/>
    </source>
</evidence>
<keyword evidence="3" id="KW-0808">Transferase</keyword>
<dbReference type="PROSITE" id="PS50989">
    <property type="entry name" value="COA_CT_CTER"/>
    <property type="match status" value="1"/>
</dbReference>
<sequence length="539" mass="58283">MAVLKSNLNTASEAFRKNRADMLAMLERVRGLEQKVRDTSNAKADVFKSRGQIPPRERIDRLLDKGSPFLELQTLAGLGFHDDDGENDIMGGGAIIGIGYVQGVRCMVNASDSGIKGGTITPLGSKKSLRAQDIALENKLPRISLVESGGANLKYQAELFVEGGKGFYNQAKLSAAGIPQITVVHGSSTAGGAYIPGMSDYTIMVKDRAKVFLAGPPLLFAATGEVATDEDLGGAEMHTLVSGVSEYMAIDDADGIRLAREIMGKLRWNDRLPAATPKTFREPLYDPDEICGLVPVDYRRPYDVRELIARLVDGSDFVDFKAEYGPGTVVGFAEIMGQAVGLIGNNGPIDNGGATKAAQFMQLCDQSDTPIVFLHNTTGFIVGTESERGGMVKHGSKMIQATSNVRVPKITMMIGASFGAGNYAMCGRAYEPRFIFGWPNYKMSVMGGEQAATVLKIVAEQGAKRKGVEPDHDRIRKMFDGIVSQFEREGEALYNTALVYDDGLIDPRDTRKVLGLCLDICREADTRPLKPNSFGVGRM</sequence>
<dbReference type="Pfam" id="PF01039">
    <property type="entry name" value="Carboxyl_trans"/>
    <property type="match status" value="1"/>
</dbReference>
<evidence type="ECO:0000259" key="1">
    <source>
        <dbReference type="PROSITE" id="PS50980"/>
    </source>
</evidence>
<dbReference type="SUPFAM" id="SSF52096">
    <property type="entry name" value="ClpP/crotonase"/>
    <property type="match status" value="2"/>
</dbReference>
<dbReference type="InterPro" id="IPR034733">
    <property type="entry name" value="AcCoA_carboxyl_beta"/>
</dbReference>
<dbReference type="GO" id="GO:0016740">
    <property type="term" value="F:transferase activity"/>
    <property type="evidence" value="ECO:0007669"/>
    <property type="project" value="UniProtKB-KW"/>
</dbReference>
<dbReference type="EMBL" id="PHIG01000031">
    <property type="protein sequence ID" value="PJK30089.1"/>
    <property type="molecule type" value="Genomic_DNA"/>
</dbReference>
<evidence type="ECO:0000313" key="4">
    <source>
        <dbReference type="Proteomes" id="UP000229498"/>
    </source>
</evidence>
<dbReference type="InterPro" id="IPR029045">
    <property type="entry name" value="ClpP/crotonase-like_dom_sf"/>
</dbReference>
<name>A0A2M9G2Z2_9PROT</name>
<reference evidence="3 4" key="1">
    <citation type="submission" date="2017-11" db="EMBL/GenBank/DDBJ databases">
        <title>Draft genome sequence of Rhizobiales bacterium SY3-13.</title>
        <authorList>
            <person name="Sun C."/>
        </authorList>
    </citation>
    <scope>NUCLEOTIDE SEQUENCE [LARGE SCALE GENOMIC DNA]</scope>
    <source>
        <strain evidence="3 4">SY3-13</strain>
    </source>
</reference>
<accession>A0A2M9G2Z2</accession>
<dbReference type="AlphaFoldDB" id="A0A2M9G2Z2"/>
<dbReference type="InterPro" id="IPR011763">
    <property type="entry name" value="COA_CT_C"/>
</dbReference>
<keyword evidence="4" id="KW-1185">Reference proteome</keyword>
<dbReference type="FunFam" id="3.90.226.10:FF:000021">
    <property type="entry name" value="Acetyl-CoA carboxylase carboxyltransferase subunit"/>
    <property type="match status" value="1"/>
</dbReference>
<dbReference type="RefSeq" id="WP_109793362.1">
    <property type="nucleotide sequence ID" value="NZ_PHIG01000031.1"/>
</dbReference>
<dbReference type="InterPro" id="IPR045190">
    <property type="entry name" value="MCCB/AccD1-like"/>
</dbReference>
<organism evidence="3 4">
    <name type="scientific">Minwuia thermotolerans</name>
    <dbReference type="NCBI Taxonomy" id="2056226"/>
    <lineage>
        <taxon>Bacteria</taxon>
        <taxon>Pseudomonadati</taxon>
        <taxon>Pseudomonadota</taxon>
        <taxon>Alphaproteobacteria</taxon>
        <taxon>Minwuiales</taxon>
        <taxon>Minwuiaceae</taxon>
        <taxon>Minwuia</taxon>
    </lineage>
</organism>
<dbReference type="OrthoDB" id="9803706at2"/>
<proteinExistence type="predicted"/>
<dbReference type="PANTHER" id="PTHR22855">
    <property type="entry name" value="ACETYL, PROPIONYL, PYRUVATE, AND GLUTACONYL CARBOXYLASE-RELATED"/>
    <property type="match status" value="1"/>
</dbReference>
<dbReference type="Gene3D" id="3.90.226.10">
    <property type="entry name" value="2-enoyl-CoA Hydratase, Chain A, domain 1"/>
    <property type="match status" value="2"/>
</dbReference>
<gene>
    <name evidence="3" type="ORF">CVT23_10040</name>
</gene>
<dbReference type="InterPro" id="IPR011762">
    <property type="entry name" value="COA_CT_N"/>
</dbReference>
<feature type="domain" description="CoA carboxyltransferase N-terminal" evidence="1">
    <location>
        <begin position="22"/>
        <end position="278"/>
    </location>
</feature>
<dbReference type="FunFam" id="3.90.226.10:FF:000046">
    <property type="entry name" value="Geranyl-CoA carboxylase beta subunit"/>
    <property type="match status" value="1"/>
</dbReference>
<protein>
    <submittedName>
        <fullName evidence="3">Acetyl-CoA carboxylase carboxyltransferase subunit</fullName>
    </submittedName>
</protein>
<evidence type="ECO:0000313" key="3">
    <source>
        <dbReference type="EMBL" id="PJK30089.1"/>
    </source>
</evidence>
<dbReference type="Proteomes" id="UP000229498">
    <property type="component" value="Unassembled WGS sequence"/>
</dbReference>